<dbReference type="GO" id="GO:0009055">
    <property type="term" value="F:electron transfer activity"/>
    <property type="evidence" value="ECO:0007669"/>
    <property type="project" value="InterPro"/>
</dbReference>
<reference evidence="16" key="1">
    <citation type="journal article" date="2015" name="Genome Announc.">
        <title>Complete Genome Sequence of the Bacteriochlorophyll b-Producing Photosynthetic Bacterium Blastochloris viridis.</title>
        <authorList>
            <person name="Tsukatani Y."/>
            <person name="Hirose Y."/>
            <person name="Harada J."/>
            <person name="Misawa N."/>
            <person name="Mori K."/>
            <person name="Inoue K."/>
            <person name="Tamiaki H."/>
        </authorList>
    </citation>
    <scope>NUCLEOTIDE SEQUENCE [LARGE SCALE GENOMIC DNA]</scope>
    <source>
        <strain evidence="16">DSM 133</strain>
    </source>
</reference>
<evidence type="ECO:0000313" key="17">
    <source>
        <dbReference type="EMBL" id="CUU42971.1"/>
    </source>
</evidence>
<evidence type="ECO:0000256" key="4">
    <source>
        <dbReference type="ARBA" id="ARBA00022475"/>
    </source>
</evidence>
<evidence type="ECO:0000256" key="13">
    <source>
        <dbReference type="ARBA" id="ARBA00072962"/>
    </source>
</evidence>
<comment type="function">
    <text evidence="12">B-type cytochrome involved in electron transfer from hydrogenase to oxygen.</text>
</comment>
<dbReference type="InterPro" id="IPR016174">
    <property type="entry name" value="Di-haem_cyt_TM"/>
</dbReference>
<dbReference type="STRING" id="1079.BVIR_2543"/>
<feature type="domain" description="Cytochrome b561 bacterial/Ni-hydrogenase" evidence="15">
    <location>
        <begin position="47"/>
        <end position="252"/>
    </location>
</feature>
<evidence type="ECO:0000259" key="15">
    <source>
        <dbReference type="Pfam" id="PF01292"/>
    </source>
</evidence>
<keyword evidence="6 14" id="KW-0812">Transmembrane</keyword>
<keyword evidence="3" id="KW-0813">Transport</keyword>
<dbReference type="Gene3D" id="1.20.950.20">
    <property type="entry name" value="Transmembrane di-heme cytochromes, Chain C"/>
    <property type="match status" value="1"/>
</dbReference>
<dbReference type="PROSITE" id="PS00883">
    <property type="entry name" value="NI_HGENASE_CYTB_2"/>
    <property type="match status" value="1"/>
</dbReference>
<keyword evidence="18" id="KW-1185">Reference proteome</keyword>
<accession>A0A0H5BBX2</accession>
<reference evidence="17" key="2">
    <citation type="submission" date="2015-11" db="EMBL/GenBank/DDBJ databases">
        <authorList>
            <person name="Zhang Y."/>
            <person name="Guo Z."/>
        </authorList>
    </citation>
    <scope>NUCLEOTIDE SEQUENCE</scope>
    <source>
        <strain evidence="17">1</strain>
    </source>
</reference>
<feature type="transmembrane region" description="Helical" evidence="14">
    <location>
        <begin position="95"/>
        <end position="114"/>
    </location>
</feature>
<dbReference type="InterPro" id="IPR000516">
    <property type="entry name" value="Ni-dep_Hydgase_cyt-B"/>
</dbReference>
<evidence type="ECO:0000256" key="9">
    <source>
        <dbReference type="ARBA" id="ARBA00022989"/>
    </source>
</evidence>
<dbReference type="GO" id="GO:0005886">
    <property type="term" value="C:plasma membrane"/>
    <property type="evidence" value="ECO:0007669"/>
    <property type="project" value="UniProtKB-SubCell"/>
</dbReference>
<keyword evidence="7" id="KW-0479">Metal-binding</keyword>
<evidence type="ECO:0000256" key="11">
    <source>
        <dbReference type="ARBA" id="ARBA00023136"/>
    </source>
</evidence>
<dbReference type="EMBL" id="LN907867">
    <property type="protein sequence ID" value="CUU42971.1"/>
    <property type="molecule type" value="Genomic_DNA"/>
</dbReference>
<comment type="similarity">
    <text evidence="2">Belongs to the HupC/HyaC/HydC family.</text>
</comment>
<dbReference type="InterPro" id="IPR011577">
    <property type="entry name" value="Cyt_b561_bac/Ni-Hgenase"/>
</dbReference>
<protein>
    <recommendedName>
        <fullName evidence="13">Probable Ni/Fe-hydrogenase B-type cytochrome subunit</fullName>
    </recommendedName>
</protein>
<dbReference type="NCBIfam" id="TIGR02125">
    <property type="entry name" value="CytB-hydogenase"/>
    <property type="match status" value="1"/>
</dbReference>
<sequence length="262" mass="30129">MTQVSDLNVTLRNGEANGSAPVMRVSTLQGAIDSRGERASRRQTVYVYQAPVRLWHWITALLLVVLCVSGYFIGSPPPTLSGEASDHFLMGYIRFAHFSAGYVLAVGFVFRLYWAFVGNRYSRQVWVLPVWSRLWWWGLLNELKWYLFLVRDPKKYVGHNPLGHAAMFTYMIVLAFMITTGFALYSQGTGADSWQAKAFGWVFDIWPNSQDVHTWHHLGMWSIVIFFLVHVYAAVREDILSRQSMISSIVSGERVFRDDFRD</sequence>
<dbReference type="GO" id="GO:0005506">
    <property type="term" value="F:iron ion binding"/>
    <property type="evidence" value="ECO:0007669"/>
    <property type="project" value="InterPro"/>
</dbReference>
<keyword evidence="11 14" id="KW-0472">Membrane</keyword>
<reference evidence="18" key="3">
    <citation type="journal article" date="2016" name="Genome Announc.">
        <title>Revised genome sequence of the purple photosynthetic bacterium Blastochloris viridis.</title>
        <authorList>
            <person name="Liu L.N."/>
            <person name="Faulkner M."/>
            <person name="Liu X."/>
            <person name="Huang F."/>
            <person name="Darby A.C."/>
            <person name="Hall N."/>
        </authorList>
    </citation>
    <scope>NUCLEOTIDE SEQUENCE [LARGE SCALE GENOMIC DNA]</scope>
    <source>
        <strain evidence="18">ATCC 19567 / DSM 133 / F</strain>
    </source>
</reference>
<dbReference type="InterPro" id="IPR051542">
    <property type="entry name" value="Hydrogenase_cytochrome"/>
</dbReference>
<dbReference type="AlphaFoldDB" id="A0A0H5BBX2"/>
<evidence type="ECO:0000256" key="10">
    <source>
        <dbReference type="ARBA" id="ARBA00023004"/>
    </source>
</evidence>
<gene>
    <name evidence="17" type="primary">hupC</name>
    <name evidence="16" type="ORF">BV133_2164</name>
    <name evidence="17" type="ORF">BVIRIDIS_19870</name>
</gene>
<keyword evidence="10" id="KW-0408">Iron</keyword>
<evidence type="ECO:0000313" key="16">
    <source>
        <dbReference type="EMBL" id="BAR99757.1"/>
    </source>
</evidence>
<evidence type="ECO:0000256" key="1">
    <source>
        <dbReference type="ARBA" id="ARBA00004651"/>
    </source>
</evidence>
<evidence type="ECO:0000256" key="6">
    <source>
        <dbReference type="ARBA" id="ARBA00022692"/>
    </source>
</evidence>
<dbReference type="PRINTS" id="PR00161">
    <property type="entry name" value="NIHGNASECYTB"/>
</dbReference>
<evidence type="ECO:0000256" key="14">
    <source>
        <dbReference type="SAM" id="Phobius"/>
    </source>
</evidence>
<evidence type="ECO:0000256" key="2">
    <source>
        <dbReference type="ARBA" id="ARBA00008622"/>
    </source>
</evidence>
<dbReference type="PANTHER" id="PTHR30485">
    <property type="entry name" value="NI/FE-HYDROGENASE 1 B-TYPE CYTOCHROME SUBUNIT"/>
    <property type="match status" value="1"/>
</dbReference>
<evidence type="ECO:0000256" key="3">
    <source>
        <dbReference type="ARBA" id="ARBA00022448"/>
    </source>
</evidence>
<dbReference type="GO" id="GO:0020037">
    <property type="term" value="F:heme binding"/>
    <property type="evidence" value="ECO:0007669"/>
    <property type="project" value="TreeGrafter"/>
</dbReference>
<evidence type="ECO:0000256" key="5">
    <source>
        <dbReference type="ARBA" id="ARBA00022617"/>
    </source>
</evidence>
<proteinExistence type="inferred from homology"/>
<dbReference type="GO" id="GO:0022904">
    <property type="term" value="P:respiratory electron transport chain"/>
    <property type="evidence" value="ECO:0007669"/>
    <property type="project" value="InterPro"/>
</dbReference>
<feature type="transmembrane region" description="Helical" evidence="14">
    <location>
        <begin position="54"/>
        <end position="74"/>
    </location>
</feature>
<keyword evidence="5" id="KW-0349">Heme</keyword>
<dbReference type="PATRIC" id="fig|1079.6.peg.2662"/>
<name>A0A0H5BBX2_BLAVI</name>
<evidence type="ECO:0000256" key="7">
    <source>
        <dbReference type="ARBA" id="ARBA00022723"/>
    </source>
</evidence>
<feature type="transmembrane region" description="Helical" evidence="14">
    <location>
        <begin position="218"/>
        <end position="235"/>
    </location>
</feature>
<organism evidence="17 18">
    <name type="scientific">Blastochloris viridis</name>
    <name type="common">Rhodopseudomonas viridis</name>
    <dbReference type="NCBI Taxonomy" id="1079"/>
    <lineage>
        <taxon>Bacteria</taxon>
        <taxon>Pseudomonadati</taxon>
        <taxon>Pseudomonadota</taxon>
        <taxon>Alphaproteobacteria</taxon>
        <taxon>Hyphomicrobiales</taxon>
        <taxon>Blastochloridaceae</taxon>
        <taxon>Blastochloris</taxon>
    </lineage>
</organism>
<dbReference type="Proteomes" id="UP000065734">
    <property type="component" value="Chromosome I"/>
</dbReference>
<dbReference type="EMBL" id="AP014854">
    <property type="protein sequence ID" value="BAR99757.1"/>
    <property type="molecule type" value="Genomic_DNA"/>
</dbReference>
<dbReference type="SUPFAM" id="SSF81342">
    <property type="entry name" value="Transmembrane di-heme cytochromes"/>
    <property type="match status" value="1"/>
</dbReference>
<dbReference type="FunFam" id="1.20.950.20:FF:000003">
    <property type="entry name" value="Ni/Fe-hydrogenase 1 b-type cytochrome subunit"/>
    <property type="match status" value="1"/>
</dbReference>
<keyword evidence="4" id="KW-1003">Cell membrane</keyword>
<dbReference type="Pfam" id="PF01292">
    <property type="entry name" value="Ni_hydr_CYTB"/>
    <property type="match status" value="1"/>
</dbReference>
<keyword evidence="8" id="KW-0249">Electron transport</keyword>
<feature type="transmembrane region" description="Helical" evidence="14">
    <location>
        <begin position="162"/>
        <end position="185"/>
    </location>
</feature>
<evidence type="ECO:0000256" key="12">
    <source>
        <dbReference type="ARBA" id="ARBA00059957"/>
    </source>
</evidence>
<comment type="subcellular location">
    <subcellularLocation>
        <location evidence="1">Cell membrane</location>
        <topology evidence="1">Multi-pass membrane protein</topology>
    </subcellularLocation>
</comment>
<evidence type="ECO:0000313" key="18">
    <source>
        <dbReference type="Proteomes" id="UP000065734"/>
    </source>
</evidence>
<dbReference type="PANTHER" id="PTHR30485:SF0">
    <property type="entry name" value="NI_FE-HYDROGENASE 1 B-TYPE CYTOCHROME SUBUNIT-RELATED"/>
    <property type="match status" value="1"/>
</dbReference>
<dbReference type="KEGG" id="bvr:BVIR_2543"/>
<keyword evidence="9 14" id="KW-1133">Transmembrane helix</keyword>
<evidence type="ECO:0000256" key="8">
    <source>
        <dbReference type="ARBA" id="ARBA00022982"/>
    </source>
</evidence>